<reference evidence="1" key="2">
    <citation type="submission" date="2023-01" db="EMBL/GenBank/DDBJ databases">
        <authorList>
            <person name="Sun Q."/>
            <person name="Evtushenko L."/>
        </authorList>
    </citation>
    <scope>NUCLEOTIDE SEQUENCE</scope>
    <source>
        <strain evidence="1">VKM Ac-1069</strain>
    </source>
</reference>
<sequence>MRASRAGVATIGAGTGADIHAGFGASIAGADAGIPGAGFADPAACTADPTACTPDPTACTADAPAGATGMAATIAAEVVWGPYCAMAGSTGRGIRPPPACDGSGYCPLVRCVGTAGRGGYGVRERSGVPGCAGAAGGISGRPAGVVGRACRPVTQAPVDAAGREGAACRPERVAERGNEVVTLPSSGVCAAPFRPLCGHRQS</sequence>
<proteinExistence type="predicted"/>
<comment type="caution">
    <text evidence="1">The sequence shown here is derived from an EMBL/GenBank/DDBJ whole genome shotgun (WGS) entry which is preliminary data.</text>
</comment>
<organism evidence="1 2">
    <name type="scientific">Pseudonocardia halophobica</name>
    <dbReference type="NCBI Taxonomy" id="29401"/>
    <lineage>
        <taxon>Bacteria</taxon>
        <taxon>Bacillati</taxon>
        <taxon>Actinomycetota</taxon>
        <taxon>Actinomycetes</taxon>
        <taxon>Pseudonocardiales</taxon>
        <taxon>Pseudonocardiaceae</taxon>
        <taxon>Pseudonocardia</taxon>
    </lineage>
</organism>
<keyword evidence="2" id="KW-1185">Reference proteome</keyword>
<protein>
    <submittedName>
        <fullName evidence="1">Uncharacterized protein</fullName>
    </submittedName>
</protein>
<evidence type="ECO:0000313" key="2">
    <source>
        <dbReference type="Proteomes" id="UP001143463"/>
    </source>
</evidence>
<reference evidence="1" key="1">
    <citation type="journal article" date="2014" name="Int. J. Syst. Evol. Microbiol.">
        <title>Complete genome sequence of Corynebacterium casei LMG S-19264T (=DSM 44701T), isolated from a smear-ripened cheese.</title>
        <authorList>
            <consortium name="US DOE Joint Genome Institute (JGI-PGF)"/>
            <person name="Walter F."/>
            <person name="Albersmeier A."/>
            <person name="Kalinowski J."/>
            <person name="Ruckert C."/>
        </authorList>
    </citation>
    <scope>NUCLEOTIDE SEQUENCE</scope>
    <source>
        <strain evidence="1">VKM Ac-1069</strain>
    </source>
</reference>
<dbReference type="AlphaFoldDB" id="A0A9W6L4E2"/>
<name>A0A9W6L4E2_9PSEU</name>
<evidence type="ECO:0000313" key="1">
    <source>
        <dbReference type="EMBL" id="GLL12828.1"/>
    </source>
</evidence>
<gene>
    <name evidence="1" type="ORF">GCM10017577_39700</name>
</gene>
<dbReference type="Proteomes" id="UP001143463">
    <property type="component" value="Unassembled WGS sequence"/>
</dbReference>
<accession>A0A9W6L4E2</accession>
<dbReference type="EMBL" id="BSFQ01000017">
    <property type="protein sequence ID" value="GLL12828.1"/>
    <property type="molecule type" value="Genomic_DNA"/>
</dbReference>